<accession>A0A5C5YTJ5</accession>
<dbReference type="InterPro" id="IPR018247">
    <property type="entry name" value="EF_Hand_1_Ca_BS"/>
</dbReference>
<keyword evidence="1" id="KW-0732">Signal</keyword>
<dbReference type="AlphaFoldDB" id="A0A5C5YTJ5"/>
<evidence type="ECO:0000313" key="2">
    <source>
        <dbReference type="EMBL" id="TWT78295.1"/>
    </source>
</evidence>
<comment type="caution">
    <text evidence="2">The sequence shown here is derived from an EMBL/GenBank/DDBJ whole genome shotgun (WGS) entry which is preliminary data.</text>
</comment>
<feature type="signal peptide" evidence="1">
    <location>
        <begin position="1"/>
        <end position="26"/>
    </location>
</feature>
<protein>
    <submittedName>
        <fullName evidence="2">Uncharacterized protein</fullName>
    </submittedName>
</protein>
<sequence precursor="true">MITPLKTFCIYSAVLAAVGAMGNASATVLIDTNRFESYPLGALAVDPYVAGSWYELSSDVDGPESTAIVQNSVSHPYGGGDQAVEVTRTPFDDTHWLVAREDYETPVNGVIVVEWDMKVENSVSTGGNGPFLGVRAFEGFSATNYPFTIGSLGVDALTREILYQSNPNGYFEAVEGIQVDNQWHQFRMALDYDHDLYQLSYDGQPILTEPFVDSSNGTIDSLTDVDIAAIATGDDAASQAAEGVAYFDNFVVVNFARVDGDYDVDGDVDLNDYLVWQANYGATTIANSGADGNGDGVVDAADYTVWRDNYSPSMSAVAATPEPTTLATAVCGLLIAGRRRSR</sequence>
<gene>
    <name evidence="2" type="ORF">Pla123a_10860</name>
</gene>
<dbReference type="PROSITE" id="PS00018">
    <property type="entry name" value="EF_HAND_1"/>
    <property type="match status" value="1"/>
</dbReference>
<feature type="chain" id="PRO_5023046973" evidence="1">
    <location>
        <begin position="27"/>
        <end position="342"/>
    </location>
</feature>
<proteinExistence type="predicted"/>
<evidence type="ECO:0000256" key="1">
    <source>
        <dbReference type="SAM" id="SignalP"/>
    </source>
</evidence>
<dbReference type="EMBL" id="SJPO01000002">
    <property type="protein sequence ID" value="TWT78295.1"/>
    <property type="molecule type" value="Genomic_DNA"/>
</dbReference>
<evidence type="ECO:0000313" key="3">
    <source>
        <dbReference type="Proteomes" id="UP000318478"/>
    </source>
</evidence>
<dbReference type="Gene3D" id="1.10.1330.10">
    <property type="entry name" value="Dockerin domain"/>
    <property type="match status" value="1"/>
</dbReference>
<name>A0A5C5YTJ5_9BACT</name>
<keyword evidence="3" id="KW-1185">Reference proteome</keyword>
<dbReference type="Proteomes" id="UP000318478">
    <property type="component" value="Unassembled WGS sequence"/>
</dbReference>
<organism evidence="2 3">
    <name type="scientific">Posidoniimonas polymericola</name>
    <dbReference type="NCBI Taxonomy" id="2528002"/>
    <lineage>
        <taxon>Bacteria</taxon>
        <taxon>Pseudomonadati</taxon>
        <taxon>Planctomycetota</taxon>
        <taxon>Planctomycetia</taxon>
        <taxon>Pirellulales</taxon>
        <taxon>Lacipirellulaceae</taxon>
        <taxon>Posidoniimonas</taxon>
    </lineage>
</organism>
<dbReference type="InterPro" id="IPR036439">
    <property type="entry name" value="Dockerin_dom_sf"/>
</dbReference>
<dbReference type="GO" id="GO:0000272">
    <property type="term" value="P:polysaccharide catabolic process"/>
    <property type="evidence" value="ECO:0007669"/>
    <property type="project" value="InterPro"/>
</dbReference>
<reference evidence="2 3" key="1">
    <citation type="submission" date="2019-02" db="EMBL/GenBank/DDBJ databases">
        <title>Deep-cultivation of Planctomycetes and their phenomic and genomic characterization uncovers novel biology.</title>
        <authorList>
            <person name="Wiegand S."/>
            <person name="Jogler M."/>
            <person name="Boedeker C."/>
            <person name="Pinto D."/>
            <person name="Vollmers J."/>
            <person name="Rivas-Marin E."/>
            <person name="Kohn T."/>
            <person name="Peeters S.H."/>
            <person name="Heuer A."/>
            <person name="Rast P."/>
            <person name="Oberbeckmann S."/>
            <person name="Bunk B."/>
            <person name="Jeske O."/>
            <person name="Meyerdierks A."/>
            <person name="Storesund J.E."/>
            <person name="Kallscheuer N."/>
            <person name="Luecker S."/>
            <person name="Lage O.M."/>
            <person name="Pohl T."/>
            <person name="Merkel B.J."/>
            <person name="Hornburger P."/>
            <person name="Mueller R.-W."/>
            <person name="Bruemmer F."/>
            <person name="Labrenz M."/>
            <person name="Spormann A.M."/>
            <person name="Op Den Camp H."/>
            <person name="Overmann J."/>
            <person name="Amann R."/>
            <person name="Jetten M.S.M."/>
            <person name="Mascher T."/>
            <person name="Medema M.H."/>
            <person name="Devos D.P."/>
            <person name="Kaster A.-K."/>
            <person name="Ovreas L."/>
            <person name="Rohde M."/>
            <person name="Galperin M.Y."/>
            <person name="Jogler C."/>
        </authorList>
    </citation>
    <scope>NUCLEOTIDE SEQUENCE [LARGE SCALE GENOMIC DNA]</scope>
    <source>
        <strain evidence="2 3">Pla123a</strain>
    </source>
</reference>